<name>A0A1F7X1J3_9BACT</name>
<dbReference type="Proteomes" id="UP000176939">
    <property type="component" value="Unassembled WGS sequence"/>
</dbReference>
<proteinExistence type="predicted"/>
<reference evidence="1 2" key="1">
    <citation type="journal article" date="2016" name="Nat. Commun.">
        <title>Thousands of microbial genomes shed light on interconnected biogeochemical processes in an aquifer system.</title>
        <authorList>
            <person name="Anantharaman K."/>
            <person name="Brown C.T."/>
            <person name="Hug L.A."/>
            <person name="Sharon I."/>
            <person name="Castelle C.J."/>
            <person name="Probst A.J."/>
            <person name="Thomas B.C."/>
            <person name="Singh A."/>
            <person name="Wilkins M.J."/>
            <person name="Karaoz U."/>
            <person name="Brodie E.L."/>
            <person name="Williams K.H."/>
            <person name="Hubbard S.S."/>
            <person name="Banfield J.F."/>
        </authorList>
    </citation>
    <scope>NUCLEOTIDE SEQUENCE [LARGE SCALE GENOMIC DNA]</scope>
</reference>
<organism evidence="1 2">
    <name type="scientific">Candidatus Woesebacteria bacterium RBG_13_36_22</name>
    <dbReference type="NCBI Taxonomy" id="1802478"/>
    <lineage>
        <taxon>Bacteria</taxon>
        <taxon>Candidatus Woeseibacteriota</taxon>
    </lineage>
</organism>
<evidence type="ECO:0000313" key="2">
    <source>
        <dbReference type="Proteomes" id="UP000176939"/>
    </source>
</evidence>
<sequence>MKKDRLDIAHVIYEWWKTKQNKKDYLDATITVEQFLSIKTISEDIEFIEEGTRIFIKHRNKPDEIIYKGIEAVKEIRAALSSCSTCNYEIYVRFNEGGEKKQEEDWYWNRDCMCLNIDCSNHFNNIVKNRTTREPIQPVYECPYWKQRIKELLTDYEQTTTVITTGKRIKKKRGKYKRYSKPNYG</sequence>
<comment type="caution">
    <text evidence="1">The sequence shown here is derived from an EMBL/GenBank/DDBJ whole genome shotgun (WGS) entry which is preliminary data.</text>
</comment>
<protein>
    <submittedName>
        <fullName evidence="1">Uncharacterized protein</fullName>
    </submittedName>
</protein>
<evidence type="ECO:0000313" key="1">
    <source>
        <dbReference type="EMBL" id="OGM08841.1"/>
    </source>
</evidence>
<accession>A0A1F7X1J3</accession>
<gene>
    <name evidence="1" type="ORF">A2Z67_02430</name>
</gene>
<dbReference type="EMBL" id="MGFQ01000035">
    <property type="protein sequence ID" value="OGM08841.1"/>
    <property type="molecule type" value="Genomic_DNA"/>
</dbReference>
<dbReference type="AlphaFoldDB" id="A0A1F7X1J3"/>